<evidence type="ECO:0000313" key="3">
    <source>
        <dbReference type="EMBL" id="KAF2493540.1"/>
    </source>
</evidence>
<keyword evidence="1" id="KW-0547">Nucleotide-binding</keyword>
<name>A0A6A6QNG1_9PEZI</name>
<dbReference type="InterPro" id="IPR043129">
    <property type="entry name" value="ATPase_NBD"/>
</dbReference>
<sequence length="608" mass="67058">MSGNRLIIGLDYGTTFTGVAFCEATSDDTNIDKIEVVHDWPGPHGQLGTKEKVPSEISYSAAPSGRVLWGSLIPPHAQRQVWTKLELDEKKEGDDLKNLIAMLTGIGNLDLSRFSDRGGPPAYPGKDPVDIVADYLTQVKAQLIKNLERTYGGVYLTMPIDLVITVPAVWSDRAKDRTFRAVAQAGFDETTFPNLRETIMVTEPEAAAIYVLKTMKGGRLGEDVVVGDCFVLCDAGGGTVDLISYRVKTVEPTFTIEEAAIGTGEKCGGSFVDRNFTKWLEKKLGTADYKKIADNSAGEHEQGRLEPKMGRLMQAFLTAKTSFGSEEDEEHILPLPAPLNTLDDPDRGIDGGEIFITSEDLKEMFDPCVEKTCALIAGQIDQVERAGSTVKYVFLVGGFGKSPYMYDRVSQFAKDRGITTIQPTKAWSAVVRGAVARGLESKGSDLIYLRKCRRHYGTPASEPFSAFKHAEEDAYIDEHDGEKYAKGQMSWLFTKGCALVSSQVRHAEIELYRTFDASESRVFKARLVACDDDVAPRRYADANAYNVTILSADLSSVPEHKFQVARSGPHGKPYFIANFKINISLESNLKFWLTFNGQEYGSVTTQYD</sequence>
<dbReference type="OrthoDB" id="2963168at2759"/>
<evidence type="ECO:0000313" key="4">
    <source>
        <dbReference type="Proteomes" id="UP000799750"/>
    </source>
</evidence>
<dbReference type="Pfam" id="PF00012">
    <property type="entry name" value="HSP70"/>
    <property type="match status" value="1"/>
</dbReference>
<proteinExistence type="predicted"/>
<dbReference type="CDD" id="cd10170">
    <property type="entry name" value="ASKHA_NBD_HSP70"/>
    <property type="match status" value="1"/>
</dbReference>
<dbReference type="InterPro" id="IPR013126">
    <property type="entry name" value="Hsp_70_fam"/>
</dbReference>
<dbReference type="AlphaFoldDB" id="A0A6A6QNG1"/>
<gene>
    <name evidence="3" type="ORF">BU16DRAFT_82373</name>
</gene>
<keyword evidence="2" id="KW-0067">ATP-binding</keyword>
<dbReference type="PANTHER" id="PTHR14187">
    <property type="entry name" value="ALPHA KINASE/ELONGATION FACTOR 2 KINASE"/>
    <property type="match status" value="1"/>
</dbReference>
<dbReference type="GO" id="GO:0005524">
    <property type="term" value="F:ATP binding"/>
    <property type="evidence" value="ECO:0007669"/>
    <property type="project" value="UniProtKB-KW"/>
</dbReference>
<dbReference type="Proteomes" id="UP000799750">
    <property type="component" value="Unassembled WGS sequence"/>
</dbReference>
<dbReference type="PANTHER" id="PTHR14187:SF82">
    <property type="entry name" value="FAMILY CHAPERONE, PUTATIVE (AFU_ORTHOLOGUE AFUA_7G08575)-RELATED"/>
    <property type="match status" value="1"/>
</dbReference>
<accession>A0A6A6QNG1</accession>
<dbReference type="EMBL" id="MU004192">
    <property type="protein sequence ID" value="KAF2493540.1"/>
    <property type="molecule type" value="Genomic_DNA"/>
</dbReference>
<evidence type="ECO:0000256" key="2">
    <source>
        <dbReference type="ARBA" id="ARBA00022840"/>
    </source>
</evidence>
<reference evidence="3" key="1">
    <citation type="journal article" date="2020" name="Stud. Mycol.">
        <title>101 Dothideomycetes genomes: a test case for predicting lifestyles and emergence of pathogens.</title>
        <authorList>
            <person name="Haridas S."/>
            <person name="Albert R."/>
            <person name="Binder M."/>
            <person name="Bloem J."/>
            <person name="Labutti K."/>
            <person name="Salamov A."/>
            <person name="Andreopoulos B."/>
            <person name="Baker S."/>
            <person name="Barry K."/>
            <person name="Bills G."/>
            <person name="Bluhm B."/>
            <person name="Cannon C."/>
            <person name="Castanera R."/>
            <person name="Culley D."/>
            <person name="Daum C."/>
            <person name="Ezra D."/>
            <person name="Gonzalez J."/>
            <person name="Henrissat B."/>
            <person name="Kuo A."/>
            <person name="Liang C."/>
            <person name="Lipzen A."/>
            <person name="Lutzoni F."/>
            <person name="Magnuson J."/>
            <person name="Mondo S."/>
            <person name="Nolan M."/>
            <person name="Ohm R."/>
            <person name="Pangilinan J."/>
            <person name="Park H.-J."/>
            <person name="Ramirez L."/>
            <person name="Alfaro M."/>
            <person name="Sun H."/>
            <person name="Tritt A."/>
            <person name="Yoshinaga Y."/>
            <person name="Zwiers L.-H."/>
            <person name="Turgeon B."/>
            <person name="Goodwin S."/>
            <person name="Spatafora J."/>
            <person name="Crous P."/>
            <person name="Grigoriev I."/>
        </authorList>
    </citation>
    <scope>NUCLEOTIDE SEQUENCE</scope>
    <source>
        <strain evidence="3">CBS 269.34</strain>
    </source>
</reference>
<protein>
    <submittedName>
        <fullName evidence="3">Actin-like ATPase domain-containing protein</fullName>
    </submittedName>
</protein>
<dbReference type="Gene3D" id="3.30.420.40">
    <property type="match status" value="2"/>
</dbReference>
<dbReference type="GO" id="GO:0140662">
    <property type="term" value="F:ATP-dependent protein folding chaperone"/>
    <property type="evidence" value="ECO:0007669"/>
    <property type="project" value="InterPro"/>
</dbReference>
<dbReference type="SUPFAM" id="SSF53067">
    <property type="entry name" value="Actin-like ATPase domain"/>
    <property type="match status" value="2"/>
</dbReference>
<organism evidence="3 4">
    <name type="scientific">Lophium mytilinum</name>
    <dbReference type="NCBI Taxonomy" id="390894"/>
    <lineage>
        <taxon>Eukaryota</taxon>
        <taxon>Fungi</taxon>
        <taxon>Dikarya</taxon>
        <taxon>Ascomycota</taxon>
        <taxon>Pezizomycotina</taxon>
        <taxon>Dothideomycetes</taxon>
        <taxon>Pleosporomycetidae</taxon>
        <taxon>Mytilinidiales</taxon>
        <taxon>Mytilinidiaceae</taxon>
        <taxon>Lophium</taxon>
    </lineage>
</organism>
<evidence type="ECO:0000256" key="1">
    <source>
        <dbReference type="ARBA" id="ARBA00022741"/>
    </source>
</evidence>
<keyword evidence="4" id="KW-1185">Reference proteome</keyword>
<dbReference type="Gene3D" id="3.90.640.10">
    <property type="entry name" value="Actin, Chain A, domain 4"/>
    <property type="match status" value="1"/>
</dbReference>